<gene>
    <name evidence="1" type="ORF">O3P69_017798</name>
</gene>
<protein>
    <submittedName>
        <fullName evidence="1">Uncharacterized protein</fullName>
    </submittedName>
</protein>
<dbReference type="EMBL" id="JARAKH010000069">
    <property type="protein sequence ID" value="KAK8375128.1"/>
    <property type="molecule type" value="Genomic_DNA"/>
</dbReference>
<organism evidence="1 2">
    <name type="scientific">Scylla paramamosain</name>
    <name type="common">Mud crab</name>
    <dbReference type="NCBI Taxonomy" id="85552"/>
    <lineage>
        <taxon>Eukaryota</taxon>
        <taxon>Metazoa</taxon>
        <taxon>Ecdysozoa</taxon>
        <taxon>Arthropoda</taxon>
        <taxon>Crustacea</taxon>
        <taxon>Multicrustacea</taxon>
        <taxon>Malacostraca</taxon>
        <taxon>Eumalacostraca</taxon>
        <taxon>Eucarida</taxon>
        <taxon>Decapoda</taxon>
        <taxon>Pleocyemata</taxon>
        <taxon>Brachyura</taxon>
        <taxon>Eubrachyura</taxon>
        <taxon>Portunoidea</taxon>
        <taxon>Portunidae</taxon>
        <taxon>Portuninae</taxon>
        <taxon>Scylla</taxon>
    </lineage>
</organism>
<sequence length="79" mass="8879">MHLQVSHCRDHRGCPVQDCHLKDCHLCTFKCPTADCHLKDCHLCTFKCLTAVTTVAVMYRTATSRTAISANSNALRMTR</sequence>
<comment type="caution">
    <text evidence="1">The sequence shown here is derived from an EMBL/GenBank/DDBJ whole genome shotgun (WGS) entry which is preliminary data.</text>
</comment>
<reference evidence="1 2" key="1">
    <citation type="submission" date="2023-03" db="EMBL/GenBank/DDBJ databases">
        <title>High-quality genome of Scylla paramamosain provides insights in environmental adaptation.</title>
        <authorList>
            <person name="Zhang L."/>
        </authorList>
    </citation>
    <scope>NUCLEOTIDE SEQUENCE [LARGE SCALE GENOMIC DNA]</scope>
    <source>
        <strain evidence="1">LZ_2023a</strain>
        <tissue evidence="1">Muscle</tissue>
    </source>
</reference>
<proteinExistence type="predicted"/>
<dbReference type="AlphaFoldDB" id="A0AAW0SJ08"/>
<dbReference type="Proteomes" id="UP001487740">
    <property type="component" value="Unassembled WGS sequence"/>
</dbReference>
<evidence type="ECO:0000313" key="2">
    <source>
        <dbReference type="Proteomes" id="UP001487740"/>
    </source>
</evidence>
<accession>A0AAW0SJ08</accession>
<keyword evidence="2" id="KW-1185">Reference proteome</keyword>
<name>A0AAW0SJ08_SCYPA</name>
<evidence type="ECO:0000313" key="1">
    <source>
        <dbReference type="EMBL" id="KAK8375128.1"/>
    </source>
</evidence>